<dbReference type="AlphaFoldDB" id="W9QFS4"/>
<accession>W9QFS4</accession>
<dbReference type="EMBL" id="JH650968">
    <property type="protein sequence ID" value="EXA53976.1"/>
    <property type="molecule type" value="Genomic_DNA"/>
</dbReference>
<evidence type="ECO:0000313" key="1">
    <source>
        <dbReference type="EMBL" id="EXA53976.1"/>
    </source>
</evidence>
<dbReference type="Proteomes" id="UP000030751">
    <property type="component" value="Unassembled WGS sequence"/>
</dbReference>
<name>W9QFS4_FUSOX</name>
<reference evidence="1" key="2">
    <citation type="submission" date="2012-05" db="EMBL/GenBank/DDBJ databases">
        <title>Annotation of the Genome Sequence of Fusarium oxysporum HDV247.</title>
        <authorList>
            <consortium name="The Broad Institute Genomics Platform"/>
            <person name="Ma L.-J."/>
            <person name="Corby-Kistler H."/>
            <person name="Broz K."/>
            <person name="Gale L.R."/>
            <person name="Jonkers W."/>
            <person name="O'Donnell K."/>
            <person name="Ploetz R."/>
            <person name="Steinberg C."/>
            <person name="Schwartz D.C."/>
            <person name="VanEtten H."/>
            <person name="Zhou S."/>
            <person name="Young S.K."/>
            <person name="Zeng Q."/>
            <person name="Gargeya S."/>
            <person name="Fitzgerald M."/>
            <person name="Abouelleil A."/>
            <person name="Alvarado L."/>
            <person name="Chapman S.B."/>
            <person name="Gainer-Dewar J."/>
            <person name="Goldberg J."/>
            <person name="Griggs A."/>
            <person name="Gujja S."/>
            <person name="Hansen M."/>
            <person name="Howarth C."/>
            <person name="Imamovic A."/>
            <person name="Ireland A."/>
            <person name="Larimer J."/>
            <person name="McCowan C."/>
            <person name="Murphy C."/>
            <person name="Pearson M."/>
            <person name="Poon T.W."/>
            <person name="Priest M."/>
            <person name="Roberts A."/>
            <person name="Saif S."/>
            <person name="Shea T."/>
            <person name="Sykes S."/>
            <person name="Wortman J."/>
            <person name="Nusbaum C."/>
            <person name="Birren B."/>
        </authorList>
    </citation>
    <scope>NUCLEOTIDE SEQUENCE</scope>
    <source>
        <strain evidence="1">HDV247</strain>
    </source>
</reference>
<sequence length="108" mass="12354">MERPEGARLRRCWQLHNYNERQWPYQLQGPVVASTACLEVFSTTFPGHPSLNSHTRTHPTTGVFLWYDTCKCRHSTYGTIRGLKSWDDSTKSTNATGCCRVPALPARR</sequence>
<dbReference type="EMBL" id="JH650968">
    <property type="protein sequence ID" value="EXA53977.1"/>
    <property type="molecule type" value="Genomic_DNA"/>
</dbReference>
<organism evidence="1">
    <name type="scientific">Fusarium oxysporum f. sp. pisi HDV247</name>
    <dbReference type="NCBI Taxonomy" id="1080344"/>
    <lineage>
        <taxon>Eukaryota</taxon>
        <taxon>Fungi</taxon>
        <taxon>Dikarya</taxon>
        <taxon>Ascomycota</taxon>
        <taxon>Pezizomycotina</taxon>
        <taxon>Sordariomycetes</taxon>
        <taxon>Hypocreomycetidae</taxon>
        <taxon>Hypocreales</taxon>
        <taxon>Nectriaceae</taxon>
        <taxon>Fusarium</taxon>
        <taxon>Fusarium oxysporum species complex</taxon>
    </lineage>
</organism>
<proteinExistence type="predicted"/>
<protein>
    <submittedName>
        <fullName evidence="1">Uncharacterized protein</fullName>
    </submittedName>
</protein>
<dbReference type="HOGENOM" id="CLU_2197082_0_0_1"/>
<reference evidence="1" key="1">
    <citation type="submission" date="2011-10" db="EMBL/GenBank/DDBJ databases">
        <title>The Genome Sequence of Fusarium oxysporum HDV247.</title>
        <authorList>
            <consortium name="The Broad Institute Genome Sequencing Platform"/>
            <person name="Ma L.-J."/>
            <person name="Gale L.R."/>
            <person name="Schwartz D.C."/>
            <person name="Zhou S."/>
            <person name="Corby-Kistler H."/>
            <person name="Young S.K."/>
            <person name="Zeng Q."/>
            <person name="Gargeya S."/>
            <person name="Fitzgerald M."/>
            <person name="Haas B."/>
            <person name="Abouelleil A."/>
            <person name="Alvarado L."/>
            <person name="Arachchi H.M."/>
            <person name="Berlin A."/>
            <person name="Brown A."/>
            <person name="Chapman S.B."/>
            <person name="Chen Z."/>
            <person name="Dunbar C."/>
            <person name="Freedman E."/>
            <person name="Gearin G."/>
            <person name="Goldberg J."/>
            <person name="Griggs A."/>
            <person name="Gujja S."/>
            <person name="Heiman D."/>
            <person name="Howarth C."/>
            <person name="Larson L."/>
            <person name="Lui A."/>
            <person name="MacDonald P.J.P."/>
            <person name="Montmayeur A."/>
            <person name="Murphy C."/>
            <person name="Neiman D."/>
            <person name="Pearson M."/>
            <person name="Priest M."/>
            <person name="Roberts A."/>
            <person name="Saif S."/>
            <person name="Shea T."/>
            <person name="Shenoy N."/>
            <person name="Sisk P."/>
            <person name="Stolte C."/>
            <person name="Sykes S."/>
            <person name="Wortman J."/>
            <person name="Nusbaum C."/>
            <person name="Birren B."/>
        </authorList>
    </citation>
    <scope>NUCLEOTIDE SEQUENCE [LARGE SCALE GENOMIC DNA]</scope>
    <source>
        <strain evidence="1">HDV247</strain>
    </source>
</reference>
<gene>
    <name evidence="1" type="ORF">FOVG_01572</name>
</gene>